<evidence type="ECO:0000313" key="7">
    <source>
        <dbReference type="EMBL" id="MFD2754992.1"/>
    </source>
</evidence>
<reference evidence="8" key="1">
    <citation type="journal article" date="2019" name="Int. J. Syst. Evol. Microbiol.">
        <title>The Global Catalogue of Microorganisms (GCM) 10K type strain sequencing project: providing services to taxonomists for standard genome sequencing and annotation.</title>
        <authorList>
            <consortium name="The Broad Institute Genomics Platform"/>
            <consortium name="The Broad Institute Genome Sequencing Center for Infectious Disease"/>
            <person name="Wu L."/>
            <person name="Ma J."/>
        </authorList>
    </citation>
    <scope>NUCLEOTIDE SEQUENCE [LARGE SCALE GENOMIC DNA]</scope>
    <source>
        <strain evidence="8">TISTR 1906</strain>
    </source>
</reference>
<dbReference type="Proteomes" id="UP001597463">
    <property type="component" value="Unassembled WGS sequence"/>
</dbReference>
<comment type="caution">
    <text evidence="7">The sequence shown here is derived from an EMBL/GenBank/DDBJ whole genome shotgun (WGS) entry which is preliminary data.</text>
</comment>
<dbReference type="Gene3D" id="3.40.1650.10">
    <property type="entry name" value="RbsD-like domain"/>
    <property type="match status" value="1"/>
</dbReference>
<accession>A0ABW5UMY0</accession>
<feature type="active site" description="Proton donor" evidence="6">
    <location>
        <position position="20"/>
    </location>
</feature>
<comment type="similarity">
    <text evidence="6">Belongs to the RbsD / FucU family. RbsD subfamily.</text>
</comment>
<keyword evidence="4 6" id="KW-0413">Isomerase</keyword>
<dbReference type="EC" id="5.4.99.62" evidence="2 6"/>
<proteinExistence type="inferred from homology"/>
<dbReference type="Pfam" id="PF05025">
    <property type="entry name" value="RbsD_FucU"/>
    <property type="match status" value="1"/>
</dbReference>
<keyword evidence="8" id="KW-1185">Reference proteome</keyword>
<evidence type="ECO:0000256" key="1">
    <source>
        <dbReference type="ARBA" id="ARBA00000223"/>
    </source>
</evidence>
<keyword evidence="3 6" id="KW-0963">Cytoplasm</keyword>
<evidence type="ECO:0000256" key="6">
    <source>
        <dbReference type="HAMAP-Rule" id="MF_01661"/>
    </source>
</evidence>
<keyword evidence="5 6" id="KW-0119">Carbohydrate metabolism</keyword>
<dbReference type="PANTHER" id="PTHR37831">
    <property type="entry name" value="D-RIBOSE PYRANASE"/>
    <property type="match status" value="1"/>
</dbReference>
<evidence type="ECO:0000256" key="5">
    <source>
        <dbReference type="ARBA" id="ARBA00023277"/>
    </source>
</evidence>
<name>A0ABW5UMY0_9BURK</name>
<feature type="binding site" evidence="6">
    <location>
        <position position="98"/>
    </location>
    <ligand>
        <name>substrate</name>
    </ligand>
</feature>
<comment type="subcellular location">
    <subcellularLocation>
        <location evidence="6">Cytoplasm</location>
    </subcellularLocation>
</comment>
<comment type="pathway">
    <text evidence="6">Carbohydrate metabolism; D-ribose degradation; D-ribose 5-phosphate from beta-D-ribopyranose: step 1/2.</text>
</comment>
<evidence type="ECO:0000256" key="4">
    <source>
        <dbReference type="ARBA" id="ARBA00023235"/>
    </source>
</evidence>
<dbReference type="InterPro" id="IPR023750">
    <property type="entry name" value="RbsD-like_sf"/>
</dbReference>
<gene>
    <name evidence="6 7" type="primary">rbsD</name>
    <name evidence="7" type="ORF">ACFSW6_12905</name>
</gene>
<sequence>MKKGLLLNAPLSSVIARLGHGDKLVVCDAGLPIPDGVERIDLAVSPGVPSLAQVLEAVAAEMQVERVVLAQETMAGRTQLPDWLPGLWAQSLGAVVPHEEFKHQCATARAIVRTGECTPYANVMLISGVTF</sequence>
<dbReference type="HAMAP" id="MF_01661">
    <property type="entry name" value="D_rib_pyranase"/>
    <property type="match status" value="1"/>
</dbReference>
<protein>
    <recommendedName>
        <fullName evidence="2 6">D-ribose pyranase</fullName>
        <ecNumber evidence="2 6">5.4.99.62</ecNumber>
    </recommendedName>
</protein>
<evidence type="ECO:0000256" key="2">
    <source>
        <dbReference type="ARBA" id="ARBA00012862"/>
    </source>
</evidence>
<dbReference type="EMBL" id="JBHUMV010000005">
    <property type="protein sequence ID" value="MFD2754992.1"/>
    <property type="molecule type" value="Genomic_DNA"/>
</dbReference>
<evidence type="ECO:0000256" key="3">
    <source>
        <dbReference type="ARBA" id="ARBA00022490"/>
    </source>
</evidence>
<feature type="binding site" evidence="6">
    <location>
        <position position="28"/>
    </location>
    <ligand>
        <name>substrate</name>
    </ligand>
</feature>
<comment type="subunit">
    <text evidence="6">Homodecamer.</text>
</comment>
<comment type="function">
    <text evidence="6">Catalyzes the interconversion of beta-pyran and beta-furan forms of D-ribose.</text>
</comment>
<dbReference type="PANTHER" id="PTHR37831:SF1">
    <property type="entry name" value="D-RIBOSE PYRANASE"/>
    <property type="match status" value="1"/>
</dbReference>
<dbReference type="InterPro" id="IPR023064">
    <property type="entry name" value="D-ribose_pyranase"/>
</dbReference>
<evidence type="ECO:0000313" key="8">
    <source>
        <dbReference type="Proteomes" id="UP001597463"/>
    </source>
</evidence>
<dbReference type="InterPro" id="IPR007721">
    <property type="entry name" value="RbsD_FucU"/>
</dbReference>
<dbReference type="GO" id="GO:0062193">
    <property type="term" value="F:D-ribose pyranase activity"/>
    <property type="evidence" value="ECO:0007669"/>
    <property type="project" value="UniProtKB-EC"/>
</dbReference>
<organism evidence="7 8">
    <name type="scientific">Comamonas terrae</name>
    <dbReference type="NCBI Taxonomy" id="673548"/>
    <lineage>
        <taxon>Bacteria</taxon>
        <taxon>Pseudomonadati</taxon>
        <taxon>Pseudomonadota</taxon>
        <taxon>Betaproteobacteria</taxon>
        <taxon>Burkholderiales</taxon>
        <taxon>Comamonadaceae</taxon>
        <taxon>Comamonas</taxon>
    </lineage>
</organism>
<dbReference type="SUPFAM" id="SSF102546">
    <property type="entry name" value="RbsD-like"/>
    <property type="match status" value="1"/>
</dbReference>
<feature type="binding site" evidence="6">
    <location>
        <begin position="120"/>
        <end position="122"/>
    </location>
    <ligand>
        <name>substrate</name>
    </ligand>
</feature>
<dbReference type="NCBIfam" id="NF008761">
    <property type="entry name" value="PRK11797.1"/>
    <property type="match status" value="1"/>
</dbReference>
<dbReference type="RefSeq" id="WP_066475492.1">
    <property type="nucleotide sequence ID" value="NZ_BCNT01000005.1"/>
</dbReference>
<comment type="catalytic activity">
    <reaction evidence="1 6">
        <text>beta-D-ribopyranose = beta-D-ribofuranose</text>
        <dbReference type="Rhea" id="RHEA:25432"/>
        <dbReference type="ChEBI" id="CHEBI:27476"/>
        <dbReference type="ChEBI" id="CHEBI:47002"/>
        <dbReference type="EC" id="5.4.99.62"/>
    </reaction>
</comment>